<comment type="caution">
    <text evidence="2">The sequence shown here is derived from an EMBL/GenBank/DDBJ whole genome shotgun (WGS) entry which is preliminary data.</text>
</comment>
<keyword evidence="1" id="KW-0472">Membrane</keyword>
<dbReference type="Proteomes" id="UP000634139">
    <property type="component" value="Unassembled WGS sequence"/>
</dbReference>
<feature type="transmembrane region" description="Helical" evidence="1">
    <location>
        <begin position="30"/>
        <end position="51"/>
    </location>
</feature>
<reference evidence="2" key="1">
    <citation type="journal article" date="2014" name="Int. J. Syst. Evol. Microbiol.">
        <title>Complete genome sequence of Corynebacterium casei LMG S-19264T (=DSM 44701T), isolated from a smear-ripened cheese.</title>
        <authorList>
            <consortium name="US DOE Joint Genome Institute (JGI-PGF)"/>
            <person name="Walter F."/>
            <person name="Albersmeier A."/>
            <person name="Kalinowski J."/>
            <person name="Ruckert C."/>
        </authorList>
    </citation>
    <scope>NUCLEOTIDE SEQUENCE</scope>
    <source>
        <strain evidence="2">KCTC 32422</strain>
    </source>
</reference>
<name>A0A918RLU0_9SPHN</name>
<accession>A0A918RLU0</accession>
<protein>
    <submittedName>
        <fullName evidence="2">Uncharacterized protein</fullName>
    </submittedName>
</protein>
<dbReference type="AlphaFoldDB" id="A0A918RLU0"/>
<organism evidence="2 3">
    <name type="scientific">Novosphingobium arvoryzae</name>
    <dbReference type="NCBI Taxonomy" id="1256514"/>
    <lineage>
        <taxon>Bacteria</taxon>
        <taxon>Pseudomonadati</taxon>
        <taxon>Pseudomonadota</taxon>
        <taxon>Alphaproteobacteria</taxon>
        <taxon>Sphingomonadales</taxon>
        <taxon>Sphingomonadaceae</taxon>
        <taxon>Novosphingobium</taxon>
    </lineage>
</organism>
<reference evidence="2" key="2">
    <citation type="submission" date="2020-09" db="EMBL/GenBank/DDBJ databases">
        <authorList>
            <person name="Sun Q."/>
            <person name="Kim S."/>
        </authorList>
    </citation>
    <scope>NUCLEOTIDE SEQUENCE</scope>
    <source>
        <strain evidence="2">KCTC 32422</strain>
    </source>
</reference>
<gene>
    <name evidence="2" type="ORF">GCM10011617_20840</name>
</gene>
<evidence type="ECO:0000256" key="1">
    <source>
        <dbReference type="SAM" id="Phobius"/>
    </source>
</evidence>
<dbReference type="RefSeq" id="WP_308430059.1">
    <property type="nucleotide sequence ID" value="NZ_BMZD01000004.1"/>
</dbReference>
<keyword evidence="1" id="KW-1133">Transmembrane helix</keyword>
<dbReference type="EMBL" id="BMZD01000004">
    <property type="protein sequence ID" value="GHA00121.1"/>
    <property type="molecule type" value="Genomic_DNA"/>
</dbReference>
<proteinExistence type="predicted"/>
<evidence type="ECO:0000313" key="3">
    <source>
        <dbReference type="Proteomes" id="UP000634139"/>
    </source>
</evidence>
<keyword evidence="1" id="KW-0812">Transmembrane</keyword>
<keyword evidence="3" id="KW-1185">Reference proteome</keyword>
<sequence length="65" mass="6801">MMNAVLSLLVLAVLILPLLALTMWRRGARQQAVLMVVLALVAAVNVGIWTLPDAAGNAPAGQVPQ</sequence>
<evidence type="ECO:0000313" key="2">
    <source>
        <dbReference type="EMBL" id="GHA00121.1"/>
    </source>
</evidence>